<dbReference type="Proteomes" id="UP001500298">
    <property type="component" value="Unassembled WGS sequence"/>
</dbReference>
<protein>
    <recommendedName>
        <fullName evidence="3">Secretin/TonB short N-terminal domain-containing protein</fullName>
    </recommendedName>
</protein>
<dbReference type="InterPro" id="IPR008969">
    <property type="entry name" value="CarboxyPept-like_regulatory"/>
</dbReference>
<dbReference type="Gene3D" id="2.60.40.1120">
    <property type="entry name" value="Carboxypeptidase-like, regulatory domain"/>
    <property type="match status" value="1"/>
</dbReference>
<comment type="caution">
    <text evidence="1">The sequence shown here is derived from an EMBL/GenBank/DDBJ whole genome shotgun (WGS) entry which is preliminary data.</text>
</comment>
<dbReference type="SUPFAM" id="SSF49464">
    <property type="entry name" value="Carboxypeptidase regulatory domain-like"/>
    <property type="match status" value="1"/>
</dbReference>
<organism evidence="1 2">
    <name type="scientific">Algivirga pacifica</name>
    <dbReference type="NCBI Taxonomy" id="1162670"/>
    <lineage>
        <taxon>Bacteria</taxon>
        <taxon>Pseudomonadati</taxon>
        <taxon>Bacteroidota</taxon>
        <taxon>Cytophagia</taxon>
        <taxon>Cytophagales</taxon>
        <taxon>Flammeovirgaceae</taxon>
        <taxon>Algivirga</taxon>
    </lineage>
</organism>
<sequence>MGLQAQEKALLDQKVTIHAEQQTLPAVLLTLSRSAQFDLAYNAEVLKNTSTIQLHLEEAPLQQVLDTLLYSQKLDYKCMGTQVVIFRQKTIIPPKIQITNTLSGIVVDHRTGQPLTEAKLYDKGLGHIATTNTQGIFTFRFHNPSIKLQLTVQQKGYQTKYIPLHLNRNLQIKIGLQANIPVDNTSLQIPQASTDIVALLDSLVPEEKRALESIPQAFTLNNTSIEELQMYQWFVPSIEKHEVQRDTLSRKWLKIGLLPVLSSNLIRDKYTINHVAINGLAGYAAGVRGYELAGITNIIRYNVHGVQIAGVNNIVGGVLRGVQLAGVTNINRFITSGVQFAGVYNQAGYHLNGVQIAGISNYIRGSMRGIQLAGISNHNQKGGKGVQIASLYNSVKGPFKGHQFSLLQNISTQNLEGTQWTLLRNQSKTIEGTQVGLLNQADTLKGVQLGLLNFSKEVTEGVPIGLLSFVKNGYQELEAGYQLNSLYTVSLKTGLPQFYNILSIGGMTESPEFLALGYGVGSHHQIYKRLGVNGDLMLYSLQHYQRLTRDNHWLANASIALSLKTGKRLTIFGGGNWNILQTSAIDESISSPTPISMYLTPYVRTESANGNVFMQWIGYQVGIRVKLNSEQ</sequence>
<evidence type="ECO:0000313" key="1">
    <source>
        <dbReference type="EMBL" id="GAA4821525.1"/>
    </source>
</evidence>
<dbReference type="EMBL" id="BAABJX010000005">
    <property type="protein sequence ID" value="GAA4821525.1"/>
    <property type="molecule type" value="Genomic_DNA"/>
</dbReference>
<accession>A0ABP9CX15</accession>
<proteinExistence type="predicted"/>
<keyword evidence="2" id="KW-1185">Reference proteome</keyword>
<gene>
    <name evidence="1" type="ORF">GCM10023331_02320</name>
</gene>
<reference evidence="2" key="1">
    <citation type="journal article" date="2019" name="Int. J. Syst. Evol. Microbiol.">
        <title>The Global Catalogue of Microorganisms (GCM) 10K type strain sequencing project: providing services to taxonomists for standard genome sequencing and annotation.</title>
        <authorList>
            <consortium name="The Broad Institute Genomics Platform"/>
            <consortium name="The Broad Institute Genome Sequencing Center for Infectious Disease"/>
            <person name="Wu L."/>
            <person name="Ma J."/>
        </authorList>
    </citation>
    <scope>NUCLEOTIDE SEQUENCE [LARGE SCALE GENOMIC DNA]</scope>
    <source>
        <strain evidence="2">JCM 18326</strain>
    </source>
</reference>
<name>A0ABP9CX15_9BACT</name>
<evidence type="ECO:0000313" key="2">
    <source>
        <dbReference type="Proteomes" id="UP001500298"/>
    </source>
</evidence>
<dbReference type="Pfam" id="PF13715">
    <property type="entry name" value="CarbopepD_reg_2"/>
    <property type="match status" value="1"/>
</dbReference>
<evidence type="ECO:0008006" key="3">
    <source>
        <dbReference type="Google" id="ProtNLM"/>
    </source>
</evidence>